<organism evidence="1 2">
    <name type="scientific">Nibea albiflora</name>
    <name type="common">Yellow drum</name>
    <name type="synonym">Corvina albiflora</name>
    <dbReference type="NCBI Taxonomy" id="240163"/>
    <lineage>
        <taxon>Eukaryota</taxon>
        <taxon>Metazoa</taxon>
        <taxon>Chordata</taxon>
        <taxon>Craniata</taxon>
        <taxon>Vertebrata</taxon>
        <taxon>Euteleostomi</taxon>
        <taxon>Actinopterygii</taxon>
        <taxon>Neopterygii</taxon>
        <taxon>Teleostei</taxon>
        <taxon>Neoteleostei</taxon>
        <taxon>Acanthomorphata</taxon>
        <taxon>Eupercaria</taxon>
        <taxon>Sciaenidae</taxon>
        <taxon>Nibea</taxon>
    </lineage>
</organism>
<proteinExistence type="predicted"/>
<name>A0ACB7FH98_NIBAL</name>
<accession>A0ACB7FH98</accession>
<reference evidence="1" key="1">
    <citation type="submission" date="2020-04" db="EMBL/GenBank/DDBJ databases">
        <title>A chromosome-scale assembly and high-density genetic map of the yellow drum (Nibea albiflora) genome.</title>
        <authorList>
            <person name="Xu D."/>
            <person name="Zhang W."/>
            <person name="Chen R."/>
            <person name="Tan P."/>
            <person name="Wang L."/>
            <person name="Song H."/>
            <person name="Tian L."/>
            <person name="Zhu Q."/>
            <person name="Wang B."/>
        </authorList>
    </citation>
    <scope>NUCLEOTIDE SEQUENCE</scope>
    <source>
        <strain evidence="1">ZJHYS-2018</strain>
    </source>
</reference>
<comment type="caution">
    <text evidence="1">The sequence shown here is derived from an EMBL/GenBank/DDBJ whole genome shotgun (WGS) entry which is preliminary data.</text>
</comment>
<keyword evidence="2" id="KW-1185">Reference proteome</keyword>
<protein>
    <submittedName>
        <fullName evidence="1">Crystallin J1C</fullName>
    </submittedName>
</protein>
<dbReference type="Proteomes" id="UP000805704">
    <property type="component" value="Chromosome 10"/>
</dbReference>
<evidence type="ECO:0000313" key="1">
    <source>
        <dbReference type="EMBL" id="KAG8013904.1"/>
    </source>
</evidence>
<sequence length="453" mass="48524">MPPSGPPPVSSRDLRFEDLPEVALPGDVPDFNMVAAILPLFFLWFEDEGSIASDGEVDDLDSIFSDEAEDTVSADEGLNVDDLKQRTLKFFGPGSEYDTPVNDPYRDRGGLPGAFQAALHGVLTAKQYEQAVKDTMSCGGCTCSRGSFIGACLGAQMAAALADRAVGAIVGSAVADAAGNNSNNSKCLSYYSAILREMGKQSCYGDQAFVLLESLSECGGLNVDDLKQRTLKFFGPGSEYDTPVNDPYRDRGGPRPQLPIEGPWRHASLKSFLKNVDAGKEETGCENDCQIDGIAKLAPIVAFYAGKPDMLEKVEQAVRVTQNNDECVAETLAAARFLEHFILNGPDPKALDSVLAQLNDPKRKQPQDLDKAVIGLPGAFQAALHGVLTAKQYEQAVKDTMSCGGCTCSRGSFIGACLGAQIGLEGIPASWRSKTLCYDAVLEHAKKITKHHQ</sequence>
<gene>
    <name evidence="1" type="ORF">GBF38_016135</name>
</gene>
<evidence type="ECO:0000313" key="2">
    <source>
        <dbReference type="Proteomes" id="UP000805704"/>
    </source>
</evidence>
<dbReference type="EMBL" id="CM024798">
    <property type="protein sequence ID" value="KAG8013904.1"/>
    <property type="molecule type" value="Genomic_DNA"/>
</dbReference>